<dbReference type="Gene3D" id="3.50.50.60">
    <property type="entry name" value="FAD/NAD(P)-binding domain"/>
    <property type="match status" value="2"/>
</dbReference>
<dbReference type="InterPro" id="IPR010971">
    <property type="entry name" value="UbiH/COQ6"/>
</dbReference>
<dbReference type="EMBL" id="CP039852">
    <property type="protein sequence ID" value="QCZ92807.1"/>
    <property type="molecule type" value="Genomic_DNA"/>
</dbReference>
<keyword evidence="4" id="KW-0285">Flavoprotein</keyword>
<comment type="similarity">
    <text evidence="3">Belongs to the UbiH/COQ6 family.</text>
</comment>
<evidence type="ECO:0000256" key="5">
    <source>
        <dbReference type="ARBA" id="ARBA00022827"/>
    </source>
</evidence>
<dbReference type="UniPathway" id="UPA00232"/>
<evidence type="ECO:0000256" key="3">
    <source>
        <dbReference type="ARBA" id="ARBA00005349"/>
    </source>
</evidence>
<reference evidence="9 10" key="1">
    <citation type="submission" date="2019-04" db="EMBL/GenBank/DDBJ databases">
        <title>Salinimonas iocasae sp. nov., a halophilic bacterium isolated from the outer tube casing of tubeworms in Okinawa Trough.</title>
        <authorList>
            <person name="Zhang H."/>
            <person name="Wang H."/>
            <person name="Li C."/>
        </authorList>
    </citation>
    <scope>NUCLEOTIDE SEQUENCE [LARGE SCALE GENOMIC DNA]</scope>
    <source>
        <strain evidence="9 10">KX18D6</strain>
    </source>
</reference>
<dbReference type="GO" id="GO:0008681">
    <property type="term" value="F:2-octaprenyl-6-methoxyphenol hydroxylase activity"/>
    <property type="evidence" value="ECO:0007669"/>
    <property type="project" value="TreeGrafter"/>
</dbReference>
<dbReference type="NCBIfam" id="NF004356">
    <property type="entry name" value="PRK05732.1"/>
    <property type="match status" value="1"/>
</dbReference>
<name>A0A5B7YAI9_9ALTE</name>
<dbReference type="PROSITE" id="PS01304">
    <property type="entry name" value="UBIH"/>
    <property type="match status" value="1"/>
</dbReference>
<evidence type="ECO:0000313" key="9">
    <source>
        <dbReference type="EMBL" id="QCZ92807.1"/>
    </source>
</evidence>
<dbReference type="InterPro" id="IPR036188">
    <property type="entry name" value="FAD/NAD-bd_sf"/>
</dbReference>
<proteinExistence type="inferred from homology"/>
<dbReference type="SUPFAM" id="SSF51905">
    <property type="entry name" value="FAD/NAD(P)-binding domain"/>
    <property type="match status" value="1"/>
</dbReference>
<dbReference type="InterPro" id="IPR018168">
    <property type="entry name" value="Ubi_Hdrlase_CS"/>
</dbReference>
<evidence type="ECO:0000256" key="4">
    <source>
        <dbReference type="ARBA" id="ARBA00022630"/>
    </source>
</evidence>
<keyword evidence="7" id="KW-0503">Monooxygenase</keyword>
<protein>
    <submittedName>
        <fullName evidence="9">2-octaprenyl-6-methoxyphenyl hydroxylase</fullName>
        <ecNumber evidence="9">1.14.13.-</ecNumber>
    </submittedName>
</protein>
<evidence type="ECO:0000256" key="6">
    <source>
        <dbReference type="ARBA" id="ARBA00023002"/>
    </source>
</evidence>
<dbReference type="Proteomes" id="UP000304912">
    <property type="component" value="Chromosome"/>
</dbReference>
<accession>A0A5B7YAI9</accession>
<dbReference type="AlphaFoldDB" id="A0A5B7YAI9"/>
<dbReference type="GO" id="GO:0006744">
    <property type="term" value="P:ubiquinone biosynthetic process"/>
    <property type="evidence" value="ECO:0007669"/>
    <property type="project" value="UniProtKB-UniPathway"/>
</dbReference>
<keyword evidence="5" id="KW-0274">FAD</keyword>
<keyword evidence="6 9" id="KW-0560">Oxidoreductase</keyword>
<organism evidence="9 10">
    <name type="scientific">Salinimonas iocasae</name>
    <dbReference type="NCBI Taxonomy" id="2572577"/>
    <lineage>
        <taxon>Bacteria</taxon>
        <taxon>Pseudomonadati</taxon>
        <taxon>Pseudomonadota</taxon>
        <taxon>Gammaproteobacteria</taxon>
        <taxon>Alteromonadales</taxon>
        <taxon>Alteromonadaceae</taxon>
        <taxon>Alteromonas/Salinimonas group</taxon>
        <taxon>Salinimonas</taxon>
    </lineage>
</organism>
<dbReference type="PRINTS" id="PR00420">
    <property type="entry name" value="RNGMNOXGNASE"/>
</dbReference>
<evidence type="ECO:0000256" key="7">
    <source>
        <dbReference type="ARBA" id="ARBA00023033"/>
    </source>
</evidence>
<dbReference type="NCBIfam" id="TIGR01988">
    <property type="entry name" value="Ubi-OHases"/>
    <property type="match status" value="1"/>
</dbReference>
<dbReference type="GO" id="GO:0071949">
    <property type="term" value="F:FAD binding"/>
    <property type="evidence" value="ECO:0007669"/>
    <property type="project" value="InterPro"/>
</dbReference>
<evidence type="ECO:0000256" key="1">
    <source>
        <dbReference type="ARBA" id="ARBA00001974"/>
    </source>
</evidence>
<dbReference type="Pfam" id="PF01494">
    <property type="entry name" value="FAD_binding_3"/>
    <property type="match status" value="1"/>
</dbReference>
<dbReference type="InterPro" id="IPR051205">
    <property type="entry name" value="UbiH/COQ6_monooxygenase"/>
</dbReference>
<dbReference type="EC" id="1.14.13.-" evidence="9"/>
<dbReference type="PANTHER" id="PTHR43876">
    <property type="entry name" value="UBIQUINONE BIOSYNTHESIS MONOOXYGENASE COQ6, MITOCHONDRIAL"/>
    <property type="match status" value="1"/>
</dbReference>
<dbReference type="RefSeq" id="WP_139755556.1">
    <property type="nucleotide sequence ID" value="NZ_CP039852.1"/>
</dbReference>
<feature type="domain" description="FAD-binding" evidence="8">
    <location>
        <begin position="8"/>
        <end position="324"/>
    </location>
</feature>
<keyword evidence="10" id="KW-1185">Reference proteome</keyword>
<dbReference type="PANTHER" id="PTHR43876:SF8">
    <property type="entry name" value="2-OCTAPRENYL-6-METHOXYPHENOL HYDROXYLASE"/>
    <property type="match status" value="1"/>
</dbReference>
<dbReference type="InterPro" id="IPR002938">
    <property type="entry name" value="FAD-bd"/>
</dbReference>
<evidence type="ECO:0000256" key="2">
    <source>
        <dbReference type="ARBA" id="ARBA00004749"/>
    </source>
</evidence>
<comment type="cofactor">
    <cofactor evidence="1">
        <name>FAD</name>
        <dbReference type="ChEBI" id="CHEBI:57692"/>
    </cofactor>
</comment>
<comment type="pathway">
    <text evidence="2">Cofactor biosynthesis; ubiquinone biosynthesis.</text>
</comment>
<dbReference type="OrthoDB" id="9769565at2"/>
<gene>
    <name evidence="9" type="primary">ubiH</name>
    <name evidence="9" type="synonym">visB</name>
    <name evidence="9" type="ORF">FBQ74_04625</name>
</gene>
<dbReference type="KEGG" id="salk:FBQ74_04625"/>
<evidence type="ECO:0000259" key="8">
    <source>
        <dbReference type="Pfam" id="PF01494"/>
    </source>
</evidence>
<evidence type="ECO:0000313" key="10">
    <source>
        <dbReference type="Proteomes" id="UP000304912"/>
    </source>
</evidence>
<sequence>MTEQTATRTDIAIIGGGTVGSALALGITQRTGFDVTVIDSNTLNADQKHPGFDARVIALSRRTVDEFAELGADVTTVNAAPIKHIQVSDKGAVGLCNLHADSFRLDAFGHVIALSALGPIIGNAIGDAAKRIENTSVESARQEKERVLLNLSNGEALAARLVVLADGGRSTLAESLGFERHAEPYDQVAVICNVTLSEPHHNKAYERFTADGPLAFLPFNTDKNDTGNTFSVVWTVRPELAEQLTAMPDELFIRSLQKAFGYRHGVIRKAGDRQQYPLALRYTDRLTAHRVAVVGNAAQTLHPIAGQGFNLGLRDVIALTHILKGKDDPGSFGVLREYAHARQSDRNQTIWLTDTLVRSFSNAALPLVAGRNAGLIAMDNLHAIQQRFVRQTTGYGPSTTGN</sequence>